<evidence type="ECO:0000313" key="2">
    <source>
        <dbReference type="Proteomes" id="UP001596303"/>
    </source>
</evidence>
<protein>
    <recommendedName>
        <fullName evidence="3">ATP-grasp domain-containing protein</fullName>
    </recommendedName>
</protein>
<dbReference type="RefSeq" id="WP_377376023.1">
    <property type="nucleotide sequence ID" value="NZ_JBHSSW010000004.1"/>
</dbReference>
<comment type="caution">
    <text evidence="1">The sequence shown here is derived from an EMBL/GenBank/DDBJ whole genome shotgun (WGS) entry which is preliminary data.</text>
</comment>
<dbReference type="Gene3D" id="3.30.470.20">
    <property type="entry name" value="ATP-grasp fold, B domain"/>
    <property type="match status" value="1"/>
</dbReference>
<dbReference type="Proteomes" id="UP001596303">
    <property type="component" value="Unassembled WGS sequence"/>
</dbReference>
<reference evidence="2" key="1">
    <citation type="journal article" date="2019" name="Int. J. Syst. Evol. Microbiol.">
        <title>The Global Catalogue of Microorganisms (GCM) 10K type strain sequencing project: providing services to taxonomists for standard genome sequencing and annotation.</title>
        <authorList>
            <consortium name="The Broad Institute Genomics Platform"/>
            <consortium name="The Broad Institute Genome Sequencing Center for Infectious Disease"/>
            <person name="Wu L."/>
            <person name="Ma J."/>
        </authorList>
    </citation>
    <scope>NUCLEOTIDE SEQUENCE [LARGE SCALE GENOMIC DNA]</scope>
    <source>
        <strain evidence="2">CGMCC-1.15741</strain>
    </source>
</reference>
<accession>A0ABW1S6Q8</accession>
<gene>
    <name evidence="1" type="ORF">ACFQDM_04470</name>
</gene>
<name>A0ABW1S6Q8_9PROT</name>
<proteinExistence type="predicted"/>
<organism evidence="1 2">
    <name type="scientific">Ponticaulis profundi</name>
    <dbReference type="NCBI Taxonomy" id="2665222"/>
    <lineage>
        <taxon>Bacteria</taxon>
        <taxon>Pseudomonadati</taxon>
        <taxon>Pseudomonadota</taxon>
        <taxon>Alphaproteobacteria</taxon>
        <taxon>Hyphomonadales</taxon>
        <taxon>Hyphomonadaceae</taxon>
        <taxon>Ponticaulis</taxon>
    </lineage>
</organism>
<sequence>MSKFWLSDFEFQDGTFLVKKTGHHVPLNVGLVTDVLVWISFFTLTQGWRFWHMARGHRKPRIAFLPDTPRPWYFIWPVLHAAGAIIEKDPSRADVIFHFDDTTHCEAKLPENIPSHAKLINFGCRDVSKTHVAEAFERVAGYSLAVDPRAFDGPMVEKSEINAAHDGRIIEGPMDPIDGKTYQRLIDNRVSGGLVEDLRTTFVAGEPTIVFRKRRPQSRRFANENCDVSHMLPHTCFSSDEMAIIRNFAKEIGLDWGGVDVLRDATSKKIFIVDANKTDMGPPVALPLGQKLRSTRLMARAFSAAYAPKVRG</sequence>
<keyword evidence="2" id="KW-1185">Reference proteome</keyword>
<evidence type="ECO:0008006" key="3">
    <source>
        <dbReference type="Google" id="ProtNLM"/>
    </source>
</evidence>
<evidence type="ECO:0000313" key="1">
    <source>
        <dbReference type="EMBL" id="MFC6197318.1"/>
    </source>
</evidence>
<dbReference type="EMBL" id="JBHSSW010000004">
    <property type="protein sequence ID" value="MFC6197318.1"/>
    <property type="molecule type" value="Genomic_DNA"/>
</dbReference>